<gene>
    <name evidence="12" type="ORF">H9736_01115</name>
</gene>
<evidence type="ECO:0000256" key="9">
    <source>
        <dbReference type="PROSITE-ProRule" id="PRU01091"/>
    </source>
</evidence>
<dbReference type="AlphaFoldDB" id="A0A9D2B6L6"/>
<reference evidence="12" key="2">
    <citation type="submission" date="2021-04" db="EMBL/GenBank/DDBJ databases">
        <authorList>
            <person name="Gilroy R."/>
        </authorList>
    </citation>
    <scope>NUCLEOTIDE SEQUENCE</scope>
    <source>
        <strain evidence="12">CHK188-5543</strain>
    </source>
</reference>
<dbReference type="PROSITE" id="PS51755">
    <property type="entry name" value="OMPR_PHOB"/>
    <property type="match status" value="1"/>
</dbReference>
<dbReference type="Pfam" id="PF00072">
    <property type="entry name" value="Response_reg"/>
    <property type="match status" value="1"/>
</dbReference>
<evidence type="ECO:0000313" key="13">
    <source>
        <dbReference type="Proteomes" id="UP000886800"/>
    </source>
</evidence>
<evidence type="ECO:0000256" key="8">
    <source>
        <dbReference type="PROSITE-ProRule" id="PRU00169"/>
    </source>
</evidence>
<dbReference type="FunFam" id="1.10.10.10:FF:000018">
    <property type="entry name" value="DNA-binding response regulator ResD"/>
    <property type="match status" value="1"/>
</dbReference>
<feature type="domain" description="OmpR/PhoB-type" evidence="11">
    <location>
        <begin position="129"/>
        <end position="225"/>
    </location>
</feature>
<protein>
    <recommendedName>
        <fullName evidence="1">Stage 0 sporulation protein A homolog</fullName>
    </recommendedName>
</protein>
<dbReference type="PROSITE" id="PS50110">
    <property type="entry name" value="RESPONSE_REGULATORY"/>
    <property type="match status" value="1"/>
</dbReference>
<dbReference type="SUPFAM" id="SSF52172">
    <property type="entry name" value="CheY-like"/>
    <property type="match status" value="1"/>
</dbReference>
<dbReference type="GO" id="GO:0000976">
    <property type="term" value="F:transcription cis-regulatory region binding"/>
    <property type="evidence" value="ECO:0007669"/>
    <property type="project" value="TreeGrafter"/>
</dbReference>
<comment type="function">
    <text evidence="7">May play the central regulatory role in sporulation. It may be an element of the effector pathway responsible for the activation of sporulation genes in response to nutritional stress. Spo0A may act in concert with spo0H (a sigma factor) to control the expression of some genes that are critical to the sporulation process.</text>
</comment>
<dbReference type="InterPro" id="IPR039420">
    <property type="entry name" value="WalR-like"/>
</dbReference>
<feature type="DNA-binding region" description="OmpR/PhoB-type" evidence="9">
    <location>
        <begin position="129"/>
        <end position="225"/>
    </location>
</feature>
<sequence>MEAAIWLVEDDESIRELVLYALGQSGFATRGFADGASFWEALQAETPSLALLDIMLPGEDGLELLRRLREDSRLAALPVIMLTARAAEYDKVKGLDLGADDYITKPFGVMELISRVRAVLRRTSSEPAHSSLRCKGVELDEERRTVTANGRPVALTFKEFELLALLMHNEGLVLTRERIMERVWGFDYEGESRTVDMHIKTLRQKLGECGELIRTVRGVGYKLSAEGAPAK</sequence>
<dbReference type="Gene3D" id="1.10.10.10">
    <property type="entry name" value="Winged helix-like DNA-binding domain superfamily/Winged helix DNA-binding domain"/>
    <property type="match status" value="1"/>
</dbReference>
<keyword evidence="3" id="KW-0902">Two-component regulatory system</keyword>
<name>A0A9D2B6L6_9FIRM</name>
<evidence type="ECO:0000256" key="3">
    <source>
        <dbReference type="ARBA" id="ARBA00023012"/>
    </source>
</evidence>
<organism evidence="12 13">
    <name type="scientific">Candidatus Anaerotruncus excrementipullorum</name>
    <dbReference type="NCBI Taxonomy" id="2838465"/>
    <lineage>
        <taxon>Bacteria</taxon>
        <taxon>Bacillati</taxon>
        <taxon>Bacillota</taxon>
        <taxon>Clostridia</taxon>
        <taxon>Eubacteriales</taxon>
        <taxon>Oscillospiraceae</taxon>
        <taxon>Anaerotruncus</taxon>
    </lineage>
</organism>
<dbReference type="SUPFAM" id="SSF46894">
    <property type="entry name" value="C-terminal effector domain of the bipartite response regulators"/>
    <property type="match status" value="1"/>
</dbReference>
<evidence type="ECO:0000259" key="11">
    <source>
        <dbReference type="PROSITE" id="PS51755"/>
    </source>
</evidence>
<dbReference type="SMART" id="SM00448">
    <property type="entry name" value="REC"/>
    <property type="match status" value="1"/>
</dbReference>
<dbReference type="InterPro" id="IPR036388">
    <property type="entry name" value="WH-like_DNA-bd_sf"/>
</dbReference>
<dbReference type="InterPro" id="IPR011006">
    <property type="entry name" value="CheY-like_superfamily"/>
</dbReference>
<dbReference type="CDD" id="cd00383">
    <property type="entry name" value="trans_reg_C"/>
    <property type="match status" value="1"/>
</dbReference>
<dbReference type="Proteomes" id="UP000886800">
    <property type="component" value="Unassembled WGS sequence"/>
</dbReference>
<evidence type="ECO:0000259" key="10">
    <source>
        <dbReference type="PROSITE" id="PS50110"/>
    </source>
</evidence>
<dbReference type="GO" id="GO:0032993">
    <property type="term" value="C:protein-DNA complex"/>
    <property type="evidence" value="ECO:0007669"/>
    <property type="project" value="TreeGrafter"/>
</dbReference>
<evidence type="ECO:0000256" key="6">
    <source>
        <dbReference type="ARBA" id="ARBA00023163"/>
    </source>
</evidence>
<dbReference type="Gene3D" id="6.10.250.690">
    <property type="match status" value="1"/>
</dbReference>
<comment type="caution">
    <text evidence="12">The sequence shown here is derived from an EMBL/GenBank/DDBJ whole genome shotgun (WGS) entry which is preliminary data.</text>
</comment>
<dbReference type="GO" id="GO:0006355">
    <property type="term" value="P:regulation of DNA-templated transcription"/>
    <property type="evidence" value="ECO:0007669"/>
    <property type="project" value="InterPro"/>
</dbReference>
<keyword evidence="2 8" id="KW-0597">Phosphoprotein</keyword>
<dbReference type="GO" id="GO:0000156">
    <property type="term" value="F:phosphorelay response regulator activity"/>
    <property type="evidence" value="ECO:0007669"/>
    <property type="project" value="TreeGrafter"/>
</dbReference>
<proteinExistence type="predicted"/>
<keyword evidence="4" id="KW-0805">Transcription regulation</keyword>
<dbReference type="SMART" id="SM00862">
    <property type="entry name" value="Trans_reg_C"/>
    <property type="match status" value="1"/>
</dbReference>
<evidence type="ECO:0000313" key="12">
    <source>
        <dbReference type="EMBL" id="HIX64828.1"/>
    </source>
</evidence>
<dbReference type="PANTHER" id="PTHR48111">
    <property type="entry name" value="REGULATOR OF RPOS"/>
    <property type="match status" value="1"/>
</dbReference>
<dbReference type="InterPro" id="IPR001867">
    <property type="entry name" value="OmpR/PhoB-type_DNA-bd"/>
</dbReference>
<dbReference type="InterPro" id="IPR016032">
    <property type="entry name" value="Sig_transdc_resp-reg_C-effctor"/>
</dbReference>
<keyword evidence="6" id="KW-0804">Transcription</keyword>
<feature type="modified residue" description="4-aspartylphosphate" evidence="8">
    <location>
        <position position="53"/>
    </location>
</feature>
<dbReference type="EMBL" id="DXES01000023">
    <property type="protein sequence ID" value="HIX64828.1"/>
    <property type="molecule type" value="Genomic_DNA"/>
</dbReference>
<accession>A0A9D2B6L6</accession>
<feature type="domain" description="Response regulatory" evidence="10">
    <location>
        <begin position="4"/>
        <end position="120"/>
    </location>
</feature>
<dbReference type="PANTHER" id="PTHR48111:SF1">
    <property type="entry name" value="TWO-COMPONENT RESPONSE REGULATOR ORR33"/>
    <property type="match status" value="1"/>
</dbReference>
<keyword evidence="5 9" id="KW-0238">DNA-binding</keyword>
<evidence type="ECO:0000256" key="5">
    <source>
        <dbReference type="ARBA" id="ARBA00023125"/>
    </source>
</evidence>
<evidence type="ECO:0000256" key="2">
    <source>
        <dbReference type="ARBA" id="ARBA00022553"/>
    </source>
</evidence>
<evidence type="ECO:0000256" key="1">
    <source>
        <dbReference type="ARBA" id="ARBA00018672"/>
    </source>
</evidence>
<dbReference type="InterPro" id="IPR001789">
    <property type="entry name" value="Sig_transdc_resp-reg_receiver"/>
</dbReference>
<dbReference type="GO" id="GO:0005829">
    <property type="term" value="C:cytosol"/>
    <property type="evidence" value="ECO:0007669"/>
    <property type="project" value="TreeGrafter"/>
</dbReference>
<evidence type="ECO:0000256" key="4">
    <source>
        <dbReference type="ARBA" id="ARBA00023015"/>
    </source>
</evidence>
<dbReference type="Gene3D" id="3.40.50.2300">
    <property type="match status" value="1"/>
</dbReference>
<evidence type="ECO:0000256" key="7">
    <source>
        <dbReference type="ARBA" id="ARBA00024867"/>
    </source>
</evidence>
<reference evidence="12" key="1">
    <citation type="journal article" date="2021" name="PeerJ">
        <title>Extensive microbial diversity within the chicken gut microbiome revealed by metagenomics and culture.</title>
        <authorList>
            <person name="Gilroy R."/>
            <person name="Ravi A."/>
            <person name="Getino M."/>
            <person name="Pursley I."/>
            <person name="Horton D.L."/>
            <person name="Alikhan N.F."/>
            <person name="Baker D."/>
            <person name="Gharbi K."/>
            <person name="Hall N."/>
            <person name="Watson M."/>
            <person name="Adriaenssens E.M."/>
            <person name="Foster-Nyarko E."/>
            <person name="Jarju S."/>
            <person name="Secka A."/>
            <person name="Antonio M."/>
            <person name="Oren A."/>
            <person name="Chaudhuri R.R."/>
            <person name="La Ragione R."/>
            <person name="Hildebrand F."/>
            <person name="Pallen M.J."/>
        </authorList>
    </citation>
    <scope>NUCLEOTIDE SEQUENCE</scope>
    <source>
        <strain evidence="12">CHK188-5543</strain>
    </source>
</reference>
<dbReference type="Pfam" id="PF00486">
    <property type="entry name" value="Trans_reg_C"/>
    <property type="match status" value="1"/>
</dbReference>